<gene>
    <name evidence="2" type="ORF">Sxan_20860</name>
</gene>
<dbReference type="PANTHER" id="PTHR32097">
    <property type="entry name" value="CAMP-BINDING PROTEIN 1-RELATED"/>
    <property type="match status" value="1"/>
</dbReference>
<dbReference type="Pfam" id="PF14447">
    <property type="entry name" value="Prok-RING_4"/>
    <property type="match status" value="1"/>
</dbReference>
<reference evidence="2" key="1">
    <citation type="submission" date="2020-09" db="EMBL/GenBank/DDBJ databases">
        <title>Whole genome shotgun sequence of Streptomyces xanthophaeus NBRC 12829.</title>
        <authorList>
            <person name="Komaki H."/>
            <person name="Tamura T."/>
        </authorList>
    </citation>
    <scope>NUCLEOTIDE SEQUENCE</scope>
    <source>
        <strain evidence="2">NBRC 12829</strain>
    </source>
</reference>
<feature type="domain" description="RING-type" evidence="1">
    <location>
        <begin position="119"/>
        <end position="155"/>
    </location>
</feature>
<dbReference type="Gene3D" id="2.60.60.30">
    <property type="entry name" value="sav2460 like domains"/>
    <property type="match status" value="1"/>
</dbReference>
<dbReference type="PANTHER" id="PTHR32097:SF18">
    <property type="entry name" value="RING-TYPE DOMAIN-CONTAINING PROTEIN"/>
    <property type="match status" value="1"/>
</dbReference>
<dbReference type="SUPFAM" id="SSF57850">
    <property type="entry name" value="RING/U-box"/>
    <property type="match status" value="1"/>
</dbReference>
<comment type="caution">
    <text evidence="2">The sequence shown here is derived from an EMBL/GenBank/DDBJ whole genome shotgun (WGS) entry which is preliminary data.</text>
</comment>
<dbReference type="PROSITE" id="PS50089">
    <property type="entry name" value="ZF_RING_2"/>
    <property type="match status" value="1"/>
</dbReference>
<dbReference type="Proteomes" id="UP000600026">
    <property type="component" value="Unassembled WGS sequence"/>
</dbReference>
<keyword evidence="3" id="KW-1185">Reference proteome</keyword>
<organism evidence="2 3">
    <name type="scientific">Streptomyces xanthophaeus</name>
    <dbReference type="NCBI Taxonomy" id="67385"/>
    <lineage>
        <taxon>Bacteria</taxon>
        <taxon>Bacillati</taxon>
        <taxon>Actinomycetota</taxon>
        <taxon>Actinomycetes</taxon>
        <taxon>Kitasatosporales</taxon>
        <taxon>Streptomycetaceae</taxon>
        <taxon>Streptomyces</taxon>
    </lineage>
</organism>
<dbReference type="AlphaFoldDB" id="A0A919LEJ9"/>
<sequence>MPELSTVLLRRLHTVYVDQAGPRPGDPPTAAGLTALEAELLDRGHALTAPLRAALAWLGPTGLAQAGTQLVRDVDTLLGSDRTHMPLFRSFPASVPDGIPRLWLDRVRALLAQWPHQPCALCAADGGVRPVAPCAHLVCRGCWEAAGRTACPVCKGHVDPADPFLHPGPESAAAADGPDGPDGGYAGPLRLLSFAADRAADCVTALGKLLARRTPLSPQDTEEARILLAHTPADLGWLPDDIPVRGTKALVLGTLLRERRTREAVRALLPARLTTATDVLRLLAVWSGGEADLLAPPRLRSLPRALRRELLAVLDALDPALLVEDVLRHPDLFKRAAEILHPFEQHARHPRAALAFAVLRSTRVTGTALGAALLATAAAHPDAVRLDGDRLRAATWKGRAEEALRGGDPDRALAVLAERPGELVRRLDHLLRLYAAEALPPQVAAVLRQRLEKAGPGPLLSALGRLRIRHLPGSKRVFFPRGQVAHSFTRDDDRAPLAEAVTASVCELFEAEVLRRLACAPPYDLAVLDSRLAHLHVPSAERAAAKALVTVPKGSFQALPDGEVLRMFLHWMEPPKKRVDLDLSVVLFDAQWNYAGLCDYTNLVYGGRAVVHSGDLVSAPAPHGASEYVDIDLDALADAGVRFAMPVVFSYNNIPFELLPDAFAGFMALPGRSGRTSRYDPRTVRQRYDLVGNSRIHVPLLVDLERRGFLWTDVHLPDDEGYHSVAAHGEDLARVGRDLFQYFSTGRTTLWELAGWHAAARCPEVTVVRRTPRPSDPDELWTYRRRTQEDTAAFAARVVGLHPPDSLLRSAGADALAGTAASGRSVFLALVDGEVAPAGASGSVYRLLPGPVDGCGLEQLAAGDLVTALG</sequence>
<dbReference type="InterPro" id="IPR051324">
    <property type="entry name" value="Stress/Tellurium_Resist"/>
</dbReference>
<evidence type="ECO:0000313" key="3">
    <source>
        <dbReference type="Proteomes" id="UP000600026"/>
    </source>
</evidence>
<protein>
    <recommendedName>
        <fullName evidence="1">RING-type domain-containing protein</fullName>
    </recommendedName>
</protein>
<dbReference type="RefSeq" id="WP_031147990.1">
    <property type="nucleotide sequence ID" value="NZ_BNEE01000004.1"/>
</dbReference>
<dbReference type="InterPro" id="IPR003325">
    <property type="entry name" value="TerD"/>
</dbReference>
<dbReference type="EMBL" id="BNEE01000004">
    <property type="protein sequence ID" value="GHI84722.1"/>
    <property type="molecule type" value="Genomic_DNA"/>
</dbReference>
<dbReference type="OrthoDB" id="415622at2"/>
<name>A0A919LEJ9_9ACTN</name>
<dbReference type="NCBIfam" id="NF041916">
    <property type="entry name" value="RING_SCO0854"/>
    <property type="match status" value="1"/>
</dbReference>
<accession>A0A919LEJ9</accession>
<proteinExistence type="predicted"/>
<evidence type="ECO:0000259" key="1">
    <source>
        <dbReference type="PROSITE" id="PS50089"/>
    </source>
</evidence>
<dbReference type="CDD" id="cd06974">
    <property type="entry name" value="TerD_like"/>
    <property type="match status" value="1"/>
</dbReference>
<evidence type="ECO:0000313" key="2">
    <source>
        <dbReference type="EMBL" id="GHI84722.1"/>
    </source>
</evidence>
<dbReference type="InterPro" id="IPR001841">
    <property type="entry name" value="Znf_RING"/>
</dbReference>